<dbReference type="PANTHER" id="PTHR34482:SF36">
    <property type="entry name" value="RETROTRANSPOSON GAG DOMAIN-CONTAINING PROTEIN"/>
    <property type="match status" value="1"/>
</dbReference>
<dbReference type="Proteomes" id="UP000818029">
    <property type="component" value="Chromosome A11"/>
</dbReference>
<evidence type="ECO:0000313" key="2">
    <source>
        <dbReference type="Proteomes" id="UP000818029"/>
    </source>
</evidence>
<dbReference type="AlphaFoldDB" id="A0A1U8PF45"/>
<proteinExistence type="predicted"/>
<sequence length="198" mass="23626">MNNPAQRPPLFIIPLVVPLVAPPPLPVIEPSRRILIEKLRKCNVEELRGRLDDDLVKAKNWLQNILRVFKEVACPPDDFLRCVVSLLKEEEYSWWTTIVVVVLREKNSWDFFQSKFKKKYVGKWYLDKKKREFLELRQRNKLVVEYEREFAYLSKYAREIAPTEEEMCIQFEDGLNDEIRIMIEGNEIREFVVLSDHA</sequence>
<dbReference type="KEGG" id="ghi:107957798"/>
<dbReference type="GeneID" id="107957798"/>
<keyword evidence="2" id="KW-1185">Reference proteome</keyword>
<dbReference type="InterPro" id="IPR005162">
    <property type="entry name" value="Retrotrans_gag_dom"/>
</dbReference>
<dbReference type="PANTHER" id="PTHR34482">
    <property type="entry name" value="DNA DAMAGE-INDUCIBLE PROTEIN 1-LIKE"/>
    <property type="match status" value="1"/>
</dbReference>
<name>A0A1U8PF45_GOSHI</name>
<reference evidence="3" key="2">
    <citation type="submission" date="2025-08" db="UniProtKB">
        <authorList>
            <consortium name="RefSeq"/>
        </authorList>
    </citation>
    <scope>IDENTIFICATION</scope>
</reference>
<accession>A0A1U8PF45</accession>
<gene>
    <name evidence="3" type="primary">LOC107957798</name>
</gene>
<protein>
    <recommendedName>
        <fullName evidence="1">Retrotransposon gag domain-containing protein</fullName>
    </recommendedName>
</protein>
<evidence type="ECO:0000313" key="3">
    <source>
        <dbReference type="RefSeq" id="XP_016748898.1"/>
    </source>
</evidence>
<reference evidence="2" key="1">
    <citation type="journal article" date="2020" name="Nat. Genet.">
        <title>Genomic diversifications of five Gossypium allopolyploid species and their impact on cotton improvement.</title>
        <authorList>
            <person name="Chen Z.J."/>
            <person name="Sreedasyam A."/>
            <person name="Ando A."/>
            <person name="Song Q."/>
            <person name="De Santiago L.M."/>
            <person name="Hulse-Kemp A.M."/>
            <person name="Ding M."/>
            <person name="Ye W."/>
            <person name="Kirkbride R.C."/>
            <person name="Jenkins J."/>
            <person name="Plott C."/>
            <person name="Lovell J."/>
            <person name="Lin Y.M."/>
            <person name="Vaughn R."/>
            <person name="Liu B."/>
            <person name="Simpson S."/>
            <person name="Scheffler B.E."/>
            <person name="Wen L."/>
            <person name="Saski C.A."/>
            <person name="Grover C.E."/>
            <person name="Hu G."/>
            <person name="Conover J.L."/>
            <person name="Carlson J.W."/>
            <person name="Shu S."/>
            <person name="Boston L.B."/>
            <person name="Williams M."/>
            <person name="Peterson D.G."/>
            <person name="McGee K."/>
            <person name="Jones D.C."/>
            <person name="Wendel J.F."/>
            <person name="Stelly D.M."/>
            <person name="Grimwood J."/>
            <person name="Schmutz J."/>
        </authorList>
    </citation>
    <scope>NUCLEOTIDE SEQUENCE [LARGE SCALE GENOMIC DNA]</scope>
    <source>
        <strain evidence="2">cv. TM-1</strain>
    </source>
</reference>
<dbReference type="Pfam" id="PF03732">
    <property type="entry name" value="Retrotrans_gag"/>
    <property type="match status" value="1"/>
</dbReference>
<organism evidence="2 3">
    <name type="scientific">Gossypium hirsutum</name>
    <name type="common">Upland cotton</name>
    <name type="synonym">Gossypium mexicanum</name>
    <dbReference type="NCBI Taxonomy" id="3635"/>
    <lineage>
        <taxon>Eukaryota</taxon>
        <taxon>Viridiplantae</taxon>
        <taxon>Streptophyta</taxon>
        <taxon>Embryophyta</taxon>
        <taxon>Tracheophyta</taxon>
        <taxon>Spermatophyta</taxon>
        <taxon>Magnoliopsida</taxon>
        <taxon>eudicotyledons</taxon>
        <taxon>Gunneridae</taxon>
        <taxon>Pentapetalae</taxon>
        <taxon>rosids</taxon>
        <taxon>malvids</taxon>
        <taxon>Malvales</taxon>
        <taxon>Malvaceae</taxon>
        <taxon>Malvoideae</taxon>
        <taxon>Gossypium</taxon>
    </lineage>
</organism>
<evidence type="ECO:0000259" key="1">
    <source>
        <dbReference type="Pfam" id="PF03732"/>
    </source>
</evidence>
<dbReference type="PaxDb" id="3635-A0A1U8PF45"/>
<dbReference type="OrthoDB" id="2272416at2759"/>
<feature type="domain" description="Retrotransposon gag" evidence="1">
    <location>
        <begin position="83"/>
        <end position="177"/>
    </location>
</feature>
<dbReference type="RefSeq" id="XP_016748898.1">
    <property type="nucleotide sequence ID" value="XM_016893409.1"/>
</dbReference>